<dbReference type="Pfam" id="PF19044">
    <property type="entry name" value="P-loop_TraG"/>
    <property type="match status" value="1"/>
</dbReference>
<dbReference type="PANTHER" id="PTHR30121">
    <property type="entry name" value="UNCHARACTERIZED PROTEIN YJGR-RELATED"/>
    <property type="match status" value="1"/>
</dbReference>
<proteinExistence type="predicted"/>
<dbReference type="NCBIfam" id="NF045971">
    <property type="entry name" value="conju_CD1110"/>
    <property type="match status" value="1"/>
</dbReference>
<dbReference type="InterPro" id="IPR051162">
    <property type="entry name" value="T4SS_component"/>
</dbReference>
<sequence length="793" mass="91236">MPLFEYEEIDQLTKEDLPVYKIPKSIQQTIDITAIAKNGVFCHTPKKRKRGEKASYSKAYRFEDVPFATLDEEEKEGKILSWCKFLNSMGTSFKWTLQNKNKDMQKFRETTLFDLKNDEFDIWRETYNELLDDRISKGKQGIELDMILTILHQTEDYKKAMEYYRTLENDLEESFRRFGSKLTAMDAIDRLKSLHDFYRMGKEEEFQLTWDEIKKGKNYLNTICNVKLSYKEDFIEDEGKFSRVLFVKDFPSGLLDNFVRDIMDLSQHLTFTVDVIPVPKEVSAKFVANKLMGVEGDISKQQRQRNKRGEFSTDITWEKRQEHDEVESVLNSLQKMDQEMFYTSVTIITTADTKKELESNTLSLINAASRFGIVLETLYCQQREGLNTALPIGVRQIKTLRAMLTNGVASLVPFSTQEMCQEGCFYGVNQISKNIVRGDRKNLQNPHGFVFGTSGSGKSFFNKGEIVQTFIGSEDDFFLLDPKNEYRDVCQLMKGEFLNITSSSDIYVNPFEVNMEELKRSPEKVIGGKVDLAYGICQQATMGNLSGVDCSLIDRAVRMMYGAIISGAEKEQRTMVDFAKELERMPEKEAQTLNLSIERFVSGSLDIFSHQSNVDMSSRVVGFGLADLGEALRGMGLLITLEHIKARIKKNYKLGKATRIYIDEIHNLLLDPFSAGYLQKFWKEYRQYMGICTGITQNVDTVLRSEEGKEMLANSEFVYLAKQAPTDRETLLRTVDITNAQLSYVTNSEYGQGLLKFGKNIMPLNNYLDRKNGTEAEKKLYQLYNTNSFEEIR</sequence>
<protein>
    <submittedName>
        <fullName evidence="2">Type IV secretory pathway, VirB4 components</fullName>
    </submittedName>
</protein>
<gene>
    <name evidence="2" type="ORF">ERS852571_02072</name>
</gene>
<dbReference type="RefSeq" id="WP_055073054.1">
    <property type="nucleotide sequence ID" value="NZ_CP193929.1"/>
</dbReference>
<dbReference type="Gene3D" id="3.40.50.300">
    <property type="entry name" value="P-loop containing nucleotide triphosphate hydrolases"/>
    <property type="match status" value="1"/>
</dbReference>
<feature type="domain" description="TraG P-loop" evidence="1">
    <location>
        <begin position="442"/>
        <end position="517"/>
    </location>
</feature>
<dbReference type="PANTHER" id="PTHR30121:SF6">
    <property type="entry name" value="SLR6007 PROTEIN"/>
    <property type="match status" value="1"/>
</dbReference>
<dbReference type="Gene3D" id="1.10.8.730">
    <property type="match status" value="1"/>
</dbReference>
<name>A0A173TLF1_ANAHA</name>
<reference evidence="2 3" key="1">
    <citation type="submission" date="2015-09" db="EMBL/GenBank/DDBJ databases">
        <authorList>
            <consortium name="Pathogen Informatics"/>
        </authorList>
    </citation>
    <scope>NUCLEOTIDE SEQUENCE [LARGE SCALE GENOMIC DNA]</scope>
    <source>
        <strain evidence="2 3">2789STDY5834959</strain>
    </source>
</reference>
<evidence type="ECO:0000313" key="2">
    <source>
        <dbReference type="EMBL" id="CUN02847.1"/>
    </source>
</evidence>
<evidence type="ECO:0000259" key="1">
    <source>
        <dbReference type="Pfam" id="PF19044"/>
    </source>
</evidence>
<dbReference type="InterPro" id="IPR043964">
    <property type="entry name" value="P-loop_TraG"/>
</dbReference>
<dbReference type="InterPro" id="IPR027417">
    <property type="entry name" value="P-loop_NTPase"/>
</dbReference>
<dbReference type="SUPFAM" id="SSF52540">
    <property type="entry name" value="P-loop containing nucleoside triphosphate hydrolases"/>
    <property type="match status" value="1"/>
</dbReference>
<organism evidence="2 3">
    <name type="scientific">Anaerostipes hadrus</name>
    <dbReference type="NCBI Taxonomy" id="649756"/>
    <lineage>
        <taxon>Bacteria</taxon>
        <taxon>Bacillati</taxon>
        <taxon>Bacillota</taxon>
        <taxon>Clostridia</taxon>
        <taxon>Lachnospirales</taxon>
        <taxon>Lachnospiraceae</taxon>
        <taxon>Anaerostipes</taxon>
    </lineage>
</organism>
<dbReference type="AlphaFoldDB" id="A0A173TLF1"/>
<dbReference type="Proteomes" id="UP000095553">
    <property type="component" value="Unassembled WGS sequence"/>
</dbReference>
<evidence type="ECO:0000313" key="3">
    <source>
        <dbReference type="Proteomes" id="UP000095553"/>
    </source>
</evidence>
<accession>A0A173TLF1</accession>
<dbReference type="EMBL" id="CYXY01000012">
    <property type="protein sequence ID" value="CUN02847.1"/>
    <property type="molecule type" value="Genomic_DNA"/>
</dbReference>